<proteinExistence type="inferred from homology"/>
<dbReference type="InterPro" id="IPR012340">
    <property type="entry name" value="NA-bd_OB-fold"/>
</dbReference>
<dbReference type="NCBIfam" id="NF004123">
    <property type="entry name" value="PRK05610.1"/>
    <property type="match status" value="1"/>
</dbReference>
<dbReference type="GO" id="GO:0006412">
    <property type="term" value="P:translation"/>
    <property type="evidence" value="ECO:0007669"/>
    <property type="project" value="UniProtKB-UniRule"/>
</dbReference>
<evidence type="ECO:0000256" key="7">
    <source>
        <dbReference type="RuleBase" id="RU003872"/>
    </source>
</evidence>
<evidence type="ECO:0000256" key="2">
    <source>
        <dbReference type="ARBA" id="ARBA00022730"/>
    </source>
</evidence>
<keyword evidence="4 6" id="KW-0689">Ribosomal protein</keyword>
<dbReference type="PROSITE" id="PS00056">
    <property type="entry name" value="RIBOSOMAL_S17"/>
    <property type="match status" value="1"/>
</dbReference>
<dbReference type="PANTHER" id="PTHR10744">
    <property type="entry name" value="40S RIBOSOMAL PROTEIN S11 FAMILY MEMBER"/>
    <property type="match status" value="1"/>
</dbReference>
<dbReference type="GO" id="GO:0022627">
    <property type="term" value="C:cytosolic small ribosomal subunit"/>
    <property type="evidence" value="ECO:0007669"/>
    <property type="project" value="UniProtKB-UniRule"/>
</dbReference>
<evidence type="ECO:0000256" key="6">
    <source>
        <dbReference type="HAMAP-Rule" id="MF_01345"/>
    </source>
</evidence>
<dbReference type="GO" id="GO:0019843">
    <property type="term" value="F:rRNA binding"/>
    <property type="evidence" value="ECO:0007669"/>
    <property type="project" value="UniProtKB-UniRule"/>
</dbReference>
<evidence type="ECO:0000256" key="5">
    <source>
        <dbReference type="ARBA" id="ARBA00023274"/>
    </source>
</evidence>
<evidence type="ECO:0000256" key="1">
    <source>
        <dbReference type="ARBA" id="ARBA00010254"/>
    </source>
</evidence>
<dbReference type="Proteomes" id="UP000229056">
    <property type="component" value="Unassembled WGS sequence"/>
</dbReference>
<evidence type="ECO:0000256" key="3">
    <source>
        <dbReference type="ARBA" id="ARBA00022884"/>
    </source>
</evidence>
<dbReference type="EMBL" id="PEZY01000012">
    <property type="protein sequence ID" value="PIS05733.1"/>
    <property type="molecule type" value="Genomic_DNA"/>
</dbReference>
<dbReference type="InterPro" id="IPR019979">
    <property type="entry name" value="Ribosomal_uS17_CS"/>
</dbReference>
<keyword evidence="2 6" id="KW-0699">rRNA-binding</keyword>
<accession>A0A2H0W2Z1</accession>
<dbReference type="GO" id="GO:0003735">
    <property type="term" value="F:structural constituent of ribosome"/>
    <property type="evidence" value="ECO:0007669"/>
    <property type="project" value="UniProtKB-UniRule"/>
</dbReference>
<dbReference type="InterPro" id="IPR019984">
    <property type="entry name" value="Ribosomal_uS17_bact/chlr"/>
</dbReference>
<protein>
    <recommendedName>
        <fullName evidence="6">Small ribosomal subunit protein uS17</fullName>
    </recommendedName>
</protein>
<dbReference type="InterPro" id="IPR000266">
    <property type="entry name" value="Ribosomal_uS17"/>
</dbReference>
<gene>
    <name evidence="6 8" type="primary">rpsQ</name>
    <name evidence="8" type="ORF">COT80_03095</name>
</gene>
<dbReference type="PANTHER" id="PTHR10744:SF1">
    <property type="entry name" value="SMALL RIBOSOMAL SUBUNIT PROTEIN US17M"/>
    <property type="match status" value="1"/>
</dbReference>
<dbReference type="PRINTS" id="PR00973">
    <property type="entry name" value="RIBOSOMALS17"/>
</dbReference>
<keyword evidence="5 6" id="KW-0687">Ribonucleoprotein</keyword>
<dbReference type="NCBIfam" id="TIGR03635">
    <property type="entry name" value="uS17_bact"/>
    <property type="match status" value="1"/>
</dbReference>
<evidence type="ECO:0000256" key="4">
    <source>
        <dbReference type="ARBA" id="ARBA00022980"/>
    </source>
</evidence>
<comment type="similarity">
    <text evidence="1 6 7">Belongs to the universal ribosomal protein uS17 family.</text>
</comment>
<dbReference type="Gene3D" id="2.40.50.140">
    <property type="entry name" value="Nucleic acid-binding proteins"/>
    <property type="match status" value="1"/>
</dbReference>
<sequence>MDNEKKTIKRKLKGEVVSNKMEKTVVVKVDRFKLHPTYQKRYRVSKKYKAHDPKNQCKVGDTVEIIESKPISKDKRWKVVYQNN</sequence>
<name>A0A2H0W2Z1_9BACT</name>
<dbReference type="AlphaFoldDB" id="A0A2H0W2Z1"/>
<comment type="subunit">
    <text evidence="6">Part of the 30S ribosomal subunit.</text>
</comment>
<dbReference type="Pfam" id="PF00366">
    <property type="entry name" value="Ribosomal_S17"/>
    <property type="match status" value="1"/>
</dbReference>
<organism evidence="8 9">
    <name type="scientific">Candidatus Buchananbacteria bacterium CG10_big_fil_rev_8_21_14_0_10_33_19</name>
    <dbReference type="NCBI Taxonomy" id="1974525"/>
    <lineage>
        <taxon>Bacteria</taxon>
        <taxon>Candidatus Buchananiibacteriota</taxon>
    </lineage>
</organism>
<reference evidence="9" key="1">
    <citation type="submission" date="2017-09" db="EMBL/GenBank/DDBJ databases">
        <title>Depth-based differentiation of microbial function through sediment-hosted aquifers and enrichment of novel symbionts in the deep terrestrial subsurface.</title>
        <authorList>
            <person name="Probst A.J."/>
            <person name="Ladd B."/>
            <person name="Jarett J.K."/>
            <person name="Geller-Mcgrath D.E."/>
            <person name="Sieber C.M.K."/>
            <person name="Emerson J.B."/>
            <person name="Anantharaman K."/>
            <person name="Thomas B.C."/>
            <person name="Malmstrom R."/>
            <person name="Stieglmeier M."/>
            <person name="Klingl A."/>
            <person name="Woyke T."/>
            <person name="Ryan C.M."/>
            <person name="Banfield J.F."/>
        </authorList>
    </citation>
    <scope>NUCLEOTIDE SEQUENCE [LARGE SCALE GENOMIC DNA]</scope>
</reference>
<dbReference type="SUPFAM" id="SSF50249">
    <property type="entry name" value="Nucleic acid-binding proteins"/>
    <property type="match status" value="1"/>
</dbReference>
<evidence type="ECO:0000313" key="8">
    <source>
        <dbReference type="EMBL" id="PIS05733.1"/>
    </source>
</evidence>
<keyword evidence="3 6" id="KW-0694">RNA-binding</keyword>
<comment type="function">
    <text evidence="6">One of the primary rRNA binding proteins, it binds specifically to the 5'-end of 16S ribosomal RNA.</text>
</comment>
<evidence type="ECO:0000313" key="9">
    <source>
        <dbReference type="Proteomes" id="UP000229056"/>
    </source>
</evidence>
<comment type="caution">
    <text evidence="8">The sequence shown here is derived from an EMBL/GenBank/DDBJ whole genome shotgun (WGS) entry which is preliminary data.</text>
</comment>
<dbReference type="CDD" id="cd00364">
    <property type="entry name" value="Ribosomal_uS17"/>
    <property type="match status" value="1"/>
</dbReference>
<dbReference type="HAMAP" id="MF_01345_B">
    <property type="entry name" value="Ribosomal_uS17_B"/>
    <property type="match status" value="1"/>
</dbReference>